<dbReference type="EMBL" id="CM042020">
    <property type="protein sequence ID" value="KAI3821878.1"/>
    <property type="molecule type" value="Genomic_DNA"/>
</dbReference>
<dbReference type="Proteomes" id="UP001056120">
    <property type="component" value="Linkage Group LG03"/>
</dbReference>
<proteinExistence type="predicted"/>
<accession>A0ACB9JP97</accession>
<evidence type="ECO:0000313" key="1">
    <source>
        <dbReference type="EMBL" id="KAI3821878.1"/>
    </source>
</evidence>
<sequence length="79" mass="8764">MGLICGATNPNRDQHLKVDMIPWFPVSKTPGISGYSMEIDGGPFHYSEVVMLTKKKQKSTSNASQNGKFKCYLSLRANL</sequence>
<gene>
    <name evidence="1" type="ORF">L1987_09453</name>
</gene>
<keyword evidence="2" id="KW-1185">Reference proteome</keyword>
<comment type="caution">
    <text evidence="1">The sequence shown here is derived from an EMBL/GenBank/DDBJ whole genome shotgun (WGS) entry which is preliminary data.</text>
</comment>
<protein>
    <submittedName>
        <fullName evidence="1">Uncharacterized protein</fullName>
    </submittedName>
</protein>
<reference evidence="2" key="1">
    <citation type="journal article" date="2022" name="Mol. Ecol. Resour.">
        <title>The genomes of chicory, endive, great burdock and yacon provide insights into Asteraceae palaeo-polyploidization history and plant inulin production.</title>
        <authorList>
            <person name="Fan W."/>
            <person name="Wang S."/>
            <person name="Wang H."/>
            <person name="Wang A."/>
            <person name="Jiang F."/>
            <person name="Liu H."/>
            <person name="Zhao H."/>
            <person name="Xu D."/>
            <person name="Zhang Y."/>
        </authorList>
    </citation>
    <scope>NUCLEOTIDE SEQUENCE [LARGE SCALE GENOMIC DNA]</scope>
    <source>
        <strain evidence="2">cv. Yunnan</strain>
    </source>
</reference>
<reference evidence="1 2" key="2">
    <citation type="journal article" date="2022" name="Mol. Ecol. Resour.">
        <title>The genomes of chicory, endive, great burdock and yacon provide insights into Asteraceae paleo-polyploidization history and plant inulin production.</title>
        <authorList>
            <person name="Fan W."/>
            <person name="Wang S."/>
            <person name="Wang H."/>
            <person name="Wang A."/>
            <person name="Jiang F."/>
            <person name="Liu H."/>
            <person name="Zhao H."/>
            <person name="Xu D."/>
            <person name="Zhang Y."/>
        </authorList>
    </citation>
    <scope>NUCLEOTIDE SEQUENCE [LARGE SCALE GENOMIC DNA]</scope>
    <source>
        <strain evidence="2">cv. Yunnan</strain>
        <tissue evidence="1">Leaves</tissue>
    </source>
</reference>
<name>A0ACB9JP97_9ASTR</name>
<evidence type="ECO:0000313" key="2">
    <source>
        <dbReference type="Proteomes" id="UP001056120"/>
    </source>
</evidence>
<organism evidence="1 2">
    <name type="scientific">Smallanthus sonchifolius</name>
    <dbReference type="NCBI Taxonomy" id="185202"/>
    <lineage>
        <taxon>Eukaryota</taxon>
        <taxon>Viridiplantae</taxon>
        <taxon>Streptophyta</taxon>
        <taxon>Embryophyta</taxon>
        <taxon>Tracheophyta</taxon>
        <taxon>Spermatophyta</taxon>
        <taxon>Magnoliopsida</taxon>
        <taxon>eudicotyledons</taxon>
        <taxon>Gunneridae</taxon>
        <taxon>Pentapetalae</taxon>
        <taxon>asterids</taxon>
        <taxon>campanulids</taxon>
        <taxon>Asterales</taxon>
        <taxon>Asteraceae</taxon>
        <taxon>Asteroideae</taxon>
        <taxon>Heliantheae alliance</taxon>
        <taxon>Millerieae</taxon>
        <taxon>Smallanthus</taxon>
    </lineage>
</organism>